<dbReference type="Proteomes" id="UP001198893">
    <property type="component" value="Unassembled WGS sequence"/>
</dbReference>
<gene>
    <name evidence="1" type="ORF">LKD47_09635</name>
</gene>
<dbReference type="AlphaFoldDB" id="A0AAW4WCS1"/>
<comment type="caution">
    <text evidence="1">The sequence shown here is derived from an EMBL/GenBank/DDBJ whole genome shotgun (WGS) entry which is preliminary data.</text>
</comment>
<dbReference type="EMBL" id="JAJEQW010000010">
    <property type="protein sequence ID" value="MCC2242556.1"/>
    <property type="molecule type" value="Genomic_DNA"/>
</dbReference>
<reference evidence="1" key="1">
    <citation type="submission" date="2021-10" db="EMBL/GenBank/DDBJ databases">
        <title>Anaerobic single-cell dispensing facilitates the cultivation of human gut bacteria.</title>
        <authorList>
            <person name="Afrizal A."/>
        </authorList>
    </citation>
    <scope>NUCLEOTIDE SEQUENCE</scope>
    <source>
        <strain evidence="1">CLA-AA-H204</strain>
    </source>
</reference>
<dbReference type="RefSeq" id="WP_227710304.1">
    <property type="nucleotide sequence ID" value="NZ_JAJEQW010000010.1"/>
</dbReference>
<evidence type="ECO:0000313" key="1">
    <source>
        <dbReference type="EMBL" id="MCC2242556.1"/>
    </source>
</evidence>
<accession>A0AAW4WCS1</accession>
<organism evidence="1 2">
    <name type="scientific">Roseburia amylophila</name>
    <dbReference type="NCBI Taxonomy" id="2981794"/>
    <lineage>
        <taxon>Bacteria</taxon>
        <taxon>Bacillati</taxon>
        <taxon>Bacillota</taxon>
        <taxon>Clostridia</taxon>
        <taxon>Lachnospirales</taxon>
        <taxon>Lachnospiraceae</taxon>
        <taxon>Roseburia</taxon>
    </lineage>
</organism>
<evidence type="ECO:0000313" key="2">
    <source>
        <dbReference type="Proteomes" id="UP001198893"/>
    </source>
</evidence>
<proteinExistence type="predicted"/>
<sequence>MNKIRIEVMSKKEIAIYKIIRDNFDLAVDFAREHLGYYISNDKAKKCLKTYFLSQCWTYPYSTVNNIPFMLFNFEPMINPDGLLIKKGSSLERIIRKTSDLKMEHISGLDYNRLLPNSRDGMPLAIILWNHQLDKTESSGLKESICIEISKDVSQNSMRPEWKTLINKKIKIPNDGFIKFINAKTVYRNKKLQDFAHKLMPPI</sequence>
<name>A0AAW4WCS1_9FIRM</name>
<protein>
    <submittedName>
        <fullName evidence="1">Uncharacterized protein</fullName>
    </submittedName>
</protein>